<keyword evidence="1" id="KW-0732">Signal</keyword>
<evidence type="ECO:0000313" key="3">
    <source>
        <dbReference type="Proteomes" id="UP000008718"/>
    </source>
</evidence>
<dbReference type="HOGENOM" id="CLU_094861_0_0_10"/>
<evidence type="ECO:0008006" key="4">
    <source>
        <dbReference type="Google" id="ProtNLM"/>
    </source>
</evidence>
<gene>
    <name evidence="2" type="ordered locus">Palpr_1841</name>
</gene>
<dbReference type="Proteomes" id="UP000008718">
    <property type="component" value="Chromosome"/>
</dbReference>
<dbReference type="OrthoDB" id="1013770at2"/>
<organism evidence="2 3">
    <name type="scientific">Paludibacter propionicigenes (strain DSM 17365 / JCM 13257 / WB4)</name>
    <dbReference type="NCBI Taxonomy" id="694427"/>
    <lineage>
        <taxon>Bacteria</taxon>
        <taxon>Pseudomonadati</taxon>
        <taxon>Bacteroidota</taxon>
        <taxon>Bacteroidia</taxon>
        <taxon>Bacteroidales</taxon>
        <taxon>Paludibacteraceae</taxon>
        <taxon>Paludibacter</taxon>
    </lineage>
</organism>
<dbReference type="KEGG" id="ppn:Palpr_1841"/>
<dbReference type="eggNOG" id="ENOG503387C">
    <property type="taxonomic scope" value="Bacteria"/>
</dbReference>
<name>E4T5I6_PALPW</name>
<sequence>MKKNYLILLLFYTSAIFAQSGTETTKTTFDGKSSLTDSPIYYSQPSLFKQNDLFPKKQSGSIFLQTPTFNASALSIKYIPQINLTDNLYNQFSVNDWSWISTSRTMNNYFGLGGVNMVGANYNMKLGNFSVLSAGIFASKYNLYNNFGNSSGLNGNLRLRLSDRVFLNTFGQYSIGGAKNGIPPYLSTLYPNSFYGGSFEFKVTDKWGIITGAEREFDVFARKWVTRPFIMPVFYGH</sequence>
<reference evidence="2 3" key="2">
    <citation type="journal article" date="2011" name="Stand. Genomic Sci.">
        <title>Complete genome sequence of Paludibacter propionicigenes type strain (WB4).</title>
        <authorList>
            <person name="Gronow S."/>
            <person name="Munk C."/>
            <person name="Lapidus A."/>
            <person name="Nolan M."/>
            <person name="Lucas S."/>
            <person name="Hammon N."/>
            <person name="Deshpande S."/>
            <person name="Cheng J.F."/>
            <person name="Tapia R."/>
            <person name="Han C."/>
            <person name="Goodwin L."/>
            <person name="Pitluck S."/>
            <person name="Liolios K."/>
            <person name="Ivanova N."/>
            <person name="Mavromatis K."/>
            <person name="Mikhailova N."/>
            <person name="Pati A."/>
            <person name="Chen A."/>
            <person name="Palaniappan K."/>
            <person name="Land M."/>
            <person name="Hauser L."/>
            <person name="Chang Y.J."/>
            <person name="Jeffries C.D."/>
            <person name="Brambilla E."/>
            <person name="Rohde M."/>
            <person name="Goker M."/>
            <person name="Detter J.C."/>
            <person name="Woyke T."/>
            <person name="Bristow J."/>
            <person name="Eisen J.A."/>
            <person name="Markowitz V."/>
            <person name="Hugenholtz P."/>
            <person name="Kyrpides N.C."/>
            <person name="Klenk H.P."/>
        </authorList>
    </citation>
    <scope>NUCLEOTIDE SEQUENCE [LARGE SCALE GENOMIC DNA]</scope>
    <source>
        <strain evidence="3">DSM 17365 / JCM 13257 / WB4</strain>
    </source>
</reference>
<reference key="1">
    <citation type="submission" date="2010-11" db="EMBL/GenBank/DDBJ databases">
        <title>The complete genome of Paludibacter propionicigenes DSM 17365.</title>
        <authorList>
            <consortium name="US DOE Joint Genome Institute (JGI-PGF)"/>
            <person name="Lucas S."/>
            <person name="Copeland A."/>
            <person name="Lapidus A."/>
            <person name="Bruce D."/>
            <person name="Goodwin L."/>
            <person name="Pitluck S."/>
            <person name="Kyrpides N."/>
            <person name="Mavromatis K."/>
            <person name="Ivanova N."/>
            <person name="Munk A.C."/>
            <person name="Brettin T."/>
            <person name="Detter J.C."/>
            <person name="Han C."/>
            <person name="Tapia R."/>
            <person name="Land M."/>
            <person name="Hauser L."/>
            <person name="Markowitz V."/>
            <person name="Cheng J.-F."/>
            <person name="Hugenholtz P."/>
            <person name="Woyke T."/>
            <person name="Wu D."/>
            <person name="Gronow S."/>
            <person name="Wellnitz S."/>
            <person name="Brambilla E."/>
            <person name="Klenk H.-P."/>
            <person name="Eisen J.A."/>
        </authorList>
    </citation>
    <scope>NUCLEOTIDE SEQUENCE</scope>
    <source>
        <strain>WB4</strain>
    </source>
</reference>
<accession>E4T5I6</accession>
<proteinExistence type="predicted"/>
<feature type="chain" id="PRO_5003189446" description="DUF5723 domain-containing protein" evidence="1">
    <location>
        <begin position="19"/>
        <end position="237"/>
    </location>
</feature>
<protein>
    <recommendedName>
        <fullName evidence="4">DUF5723 domain-containing protein</fullName>
    </recommendedName>
</protein>
<dbReference type="RefSeq" id="WP_013445349.1">
    <property type="nucleotide sequence ID" value="NC_014734.1"/>
</dbReference>
<evidence type="ECO:0000256" key="1">
    <source>
        <dbReference type="SAM" id="SignalP"/>
    </source>
</evidence>
<dbReference type="AlphaFoldDB" id="E4T5I6"/>
<dbReference type="EMBL" id="CP002345">
    <property type="protein sequence ID" value="ADQ79980.1"/>
    <property type="molecule type" value="Genomic_DNA"/>
</dbReference>
<keyword evidence="3" id="KW-1185">Reference proteome</keyword>
<dbReference type="STRING" id="694427.Palpr_1841"/>
<feature type="signal peptide" evidence="1">
    <location>
        <begin position="1"/>
        <end position="18"/>
    </location>
</feature>
<evidence type="ECO:0000313" key="2">
    <source>
        <dbReference type="EMBL" id="ADQ79980.1"/>
    </source>
</evidence>